<dbReference type="Pfam" id="PF04480">
    <property type="entry name" value="DUF559"/>
    <property type="match status" value="1"/>
</dbReference>
<gene>
    <name evidence="2" type="ORF">GCM10011360_07070</name>
</gene>
<protein>
    <recommendedName>
        <fullName evidence="1">DUF559 domain-containing protein</fullName>
    </recommendedName>
</protein>
<dbReference type="PANTHER" id="PTHR38590:SF1">
    <property type="entry name" value="BLL0828 PROTEIN"/>
    <property type="match status" value="1"/>
</dbReference>
<reference evidence="3" key="1">
    <citation type="journal article" date="2019" name="Int. J. Syst. Evol. Microbiol.">
        <title>The Global Catalogue of Microorganisms (GCM) 10K type strain sequencing project: providing services to taxonomists for standard genome sequencing and annotation.</title>
        <authorList>
            <consortium name="The Broad Institute Genomics Platform"/>
            <consortium name="The Broad Institute Genome Sequencing Center for Infectious Disease"/>
            <person name="Wu L."/>
            <person name="Ma J."/>
        </authorList>
    </citation>
    <scope>NUCLEOTIDE SEQUENCE [LARGE SCALE GENOMIC DNA]</scope>
    <source>
        <strain evidence="3">CGMCC 1.12664</strain>
    </source>
</reference>
<dbReference type="InterPro" id="IPR007569">
    <property type="entry name" value="DUF559"/>
</dbReference>
<proteinExistence type="predicted"/>
<dbReference type="InterPro" id="IPR047216">
    <property type="entry name" value="Endonuclease_DUF559_bact"/>
</dbReference>
<accession>A0A917EBX4</accession>
<sequence>MSGFRDATQKKLARALRRNMTDAEKILWYHLRAHRFVGLSVRRQAPVGPYIVDFLIPSCRLILEADGGHHTPARDTTRDAYLAALGYRTLRLSNDDIHRNLSGVLTRIAEEAQR</sequence>
<dbReference type="RefSeq" id="WP_188476292.1">
    <property type="nucleotide sequence ID" value="NZ_BMFJ01000001.1"/>
</dbReference>
<dbReference type="EMBL" id="BMFJ01000001">
    <property type="protein sequence ID" value="GGE20991.1"/>
    <property type="molecule type" value="Genomic_DNA"/>
</dbReference>
<evidence type="ECO:0000313" key="2">
    <source>
        <dbReference type="EMBL" id="GGE20991.1"/>
    </source>
</evidence>
<dbReference type="Proteomes" id="UP000612855">
    <property type="component" value="Unassembled WGS sequence"/>
</dbReference>
<evidence type="ECO:0000259" key="1">
    <source>
        <dbReference type="Pfam" id="PF04480"/>
    </source>
</evidence>
<dbReference type="Gene3D" id="3.40.960.10">
    <property type="entry name" value="VSR Endonuclease"/>
    <property type="match status" value="1"/>
</dbReference>
<feature type="domain" description="DUF559" evidence="1">
    <location>
        <begin position="9"/>
        <end position="111"/>
    </location>
</feature>
<keyword evidence="3" id="KW-1185">Reference proteome</keyword>
<organism evidence="2 3">
    <name type="scientific">Primorskyibacter flagellatus</name>
    <dbReference type="NCBI Taxonomy" id="1387277"/>
    <lineage>
        <taxon>Bacteria</taxon>
        <taxon>Pseudomonadati</taxon>
        <taxon>Pseudomonadota</taxon>
        <taxon>Alphaproteobacteria</taxon>
        <taxon>Rhodobacterales</taxon>
        <taxon>Roseobacteraceae</taxon>
        <taxon>Primorskyibacter</taxon>
    </lineage>
</organism>
<dbReference type="CDD" id="cd01038">
    <property type="entry name" value="Endonuclease_DUF559"/>
    <property type="match status" value="1"/>
</dbReference>
<dbReference type="PANTHER" id="PTHR38590">
    <property type="entry name" value="BLL0828 PROTEIN"/>
    <property type="match status" value="1"/>
</dbReference>
<dbReference type="AlphaFoldDB" id="A0A917EBX4"/>
<evidence type="ECO:0000313" key="3">
    <source>
        <dbReference type="Proteomes" id="UP000612855"/>
    </source>
</evidence>
<name>A0A917EBX4_9RHOB</name>
<comment type="caution">
    <text evidence="2">The sequence shown here is derived from an EMBL/GenBank/DDBJ whole genome shotgun (WGS) entry which is preliminary data.</text>
</comment>
<dbReference type="SUPFAM" id="SSF52980">
    <property type="entry name" value="Restriction endonuclease-like"/>
    <property type="match status" value="1"/>
</dbReference>
<dbReference type="InterPro" id="IPR011335">
    <property type="entry name" value="Restrct_endonuc-II-like"/>
</dbReference>